<organism evidence="1 2">
    <name type="scientific">Eumeta variegata</name>
    <name type="common">Bagworm moth</name>
    <name type="synonym">Eumeta japonica</name>
    <dbReference type="NCBI Taxonomy" id="151549"/>
    <lineage>
        <taxon>Eukaryota</taxon>
        <taxon>Metazoa</taxon>
        <taxon>Ecdysozoa</taxon>
        <taxon>Arthropoda</taxon>
        <taxon>Hexapoda</taxon>
        <taxon>Insecta</taxon>
        <taxon>Pterygota</taxon>
        <taxon>Neoptera</taxon>
        <taxon>Endopterygota</taxon>
        <taxon>Lepidoptera</taxon>
        <taxon>Glossata</taxon>
        <taxon>Ditrysia</taxon>
        <taxon>Tineoidea</taxon>
        <taxon>Psychidae</taxon>
        <taxon>Oiketicinae</taxon>
        <taxon>Eumeta</taxon>
    </lineage>
</organism>
<reference evidence="1 2" key="1">
    <citation type="journal article" date="2019" name="Commun. Biol.">
        <title>The bagworm genome reveals a unique fibroin gene that provides high tensile strength.</title>
        <authorList>
            <person name="Kono N."/>
            <person name="Nakamura H."/>
            <person name="Ohtoshi R."/>
            <person name="Tomita M."/>
            <person name="Numata K."/>
            <person name="Arakawa K."/>
        </authorList>
    </citation>
    <scope>NUCLEOTIDE SEQUENCE [LARGE SCALE GENOMIC DNA]</scope>
</reference>
<sequence>MRTWKKPRRCSTLRCTGMSVPDKAEEITPSSPHVAAERSLLALVSYKPAQTAHPFIRGLHAAGASRQRLVSPPHVRTPAHA</sequence>
<dbReference type="EMBL" id="BGZK01002094">
    <property type="protein sequence ID" value="GBP90595.1"/>
    <property type="molecule type" value="Genomic_DNA"/>
</dbReference>
<accession>A0A4C1ZVA8</accession>
<dbReference type="AlphaFoldDB" id="A0A4C1ZVA8"/>
<evidence type="ECO:0000313" key="2">
    <source>
        <dbReference type="Proteomes" id="UP000299102"/>
    </source>
</evidence>
<proteinExistence type="predicted"/>
<comment type="caution">
    <text evidence="1">The sequence shown here is derived from an EMBL/GenBank/DDBJ whole genome shotgun (WGS) entry which is preliminary data.</text>
</comment>
<evidence type="ECO:0000313" key="1">
    <source>
        <dbReference type="EMBL" id="GBP90595.1"/>
    </source>
</evidence>
<gene>
    <name evidence="1" type="ORF">EVAR_66633_1</name>
</gene>
<protein>
    <submittedName>
        <fullName evidence="1">Uncharacterized protein</fullName>
    </submittedName>
</protein>
<keyword evidence="2" id="KW-1185">Reference proteome</keyword>
<name>A0A4C1ZVA8_EUMVA</name>
<dbReference type="Proteomes" id="UP000299102">
    <property type="component" value="Unassembled WGS sequence"/>
</dbReference>